<reference evidence="3 4" key="2">
    <citation type="submission" date="2019-09" db="EMBL/GenBank/DDBJ databases">
        <authorList>
            <person name="Jin C."/>
        </authorList>
    </citation>
    <scope>NUCLEOTIDE SEQUENCE [LARGE SCALE GENOMIC DNA]</scope>
    <source>
        <strain evidence="3 4">BN140002</strain>
    </source>
</reference>
<dbReference type="InterPro" id="IPR041255">
    <property type="entry name" value="LpxI_N"/>
</dbReference>
<dbReference type="InterPro" id="IPR053174">
    <property type="entry name" value="LpxI"/>
</dbReference>
<evidence type="ECO:0000259" key="2">
    <source>
        <dbReference type="Pfam" id="PF17930"/>
    </source>
</evidence>
<dbReference type="OrthoDB" id="9789836at2"/>
<proteinExistence type="predicted"/>
<dbReference type="AlphaFoldDB" id="A0A5B2VEL5"/>
<accession>A0A5B2VEL5</accession>
<comment type="caution">
    <text evidence="3">The sequence shown here is derived from an EMBL/GenBank/DDBJ whole genome shotgun (WGS) entry which is preliminary data.</text>
</comment>
<dbReference type="InterPro" id="IPR043167">
    <property type="entry name" value="LpxI_C_sf"/>
</dbReference>
<dbReference type="Proteomes" id="UP000323142">
    <property type="component" value="Unassembled WGS sequence"/>
</dbReference>
<dbReference type="Gene3D" id="3.40.140.80">
    <property type="match status" value="1"/>
</dbReference>
<dbReference type="PANTHER" id="PTHR39962">
    <property type="entry name" value="BLL4848 PROTEIN"/>
    <property type="match status" value="1"/>
</dbReference>
<dbReference type="Gene3D" id="3.40.50.20">
    <property type="match status" value="1"/>
</dbReference>
<dbReference type="InterPro" id="IPR010415">
    <property type="entry name" value="LpxI_C"/>
</dbReference>
<keyword evidence="4" id="KW-1185">Reference proteome</keyword>
<dbReference type="Pfam" id="PF17930">
    <property type="entry name" value="LpxI_N"/>
    <property type="match status" value="1"/>
</dbReference>
<feature type="domain" description="LpxI N-terminal" evidence="2">
    <location>
        <begin position="5"/>
        <end position="112"/>
    </location>
</feature>
<evidence type="ECO:0000259" key="1">
    <source>
        <dbReference type="Pfam" id="PF06230"/>
    </source>
</evidence>
<dbReference type="PANTHER" id="PTHR39962:SF1">
    <property type="entry name" value="LPXI FAMILY PROTEIN"/>
    <property type="match status" value="1"/>
</dbReference>
<dbReference type="Pfam" id="PF06230">
    <property type="entry name" value="LpxI_C"/>
    <property type="match status" value="1"/>
</dbReference>
<protein>
    <submittedName>
        <fullName evidence="3">LpxI family protein</fullName>
    </submittedName>
</protein>
<evidence type="ECO:0000313" key="4">
    <source>
        <dbReference type="Proteomes" id="UP000323142"/>
    </source>
</evidence>
<dbReference type="EMBL" id="VUOA01000021">
    <property type="protein sequence ID" value="KAA2237056.1"/>
    <property type="molecule type" value="Genomic_DNA"/>
</dbReference>
<name>A0A5B2VEL5_9HYPH</name>
<sequence>MARCGRAHRLLAFRGFAERDVRRRADAVIDLLDVGRALGTMRGWGAGAVTLAGAVTRPNPAAALGAFAYFRNRHELDDLLSGGDDHVLRRVVERLEARGFPVVGVHDLAPSLLAKEGAYGRVRPAPEDEASIAVGLGLLRDLSPHDVGQAAVVASGHVTAVEGPEGTDRMLDRARRFSIRRPFGRPVVGAGVLVKAAKRGQDMRVDLPTIGPRTVENAARAGLRGIAIGAGSTLVLEEARTVALADQLELYLVGVPWSIGREDP</sequence>
<evidence type="ECO:0000313" key="3">
    <source>
        <dbReference type="EMBL" id="KAA2237056.1"/>
    </source>
</evidence>
<organism evidence="3 4">
    <name type="scientific">Salinarimonas soli</name>
    <dbReference type="NCBI Taxonomy" id="1638099"/>
    <lineage>
        <taxon>Bacteria</taxon>
        <taxon>Pseudomonadati</taxon>
        <taxon>Pseudomonadota</taxon>
        <taxon>Alphaproteobacteria</taxon>
        <taxon>Hyphomicrobiales</taxon>
        <taxon>Salinarimonadaceae</taxon>
        <taxon>Salinarimonas</taxon>
    </lineage>
</organism>
<gene>
    <name evidence="3" type="ORF">F0L46_12120</name>
</gene>
<feature type="domain" description="LpxI C-terminal" evidence="1">
    <location>
        <begin position="115"/>
        <end position="252"/>
    </location>
</feature>
<reference evidence="3 4" key="1">
    <citation type="submission" date="2019-09" db="EMBL/GenBank/DDBJ databases">
        <title>Salinarimonas rosea gen. nov., sp. nov., a new member of the a-2 subgroup of the Proteobacteria.</title>
        <authorList>
            <person name="Liu J."/>
        </authorList>
    </citation>
    <scope>NUCLEOTIDE SEQUENCE [LARGE SCALE GENOMIC DNA]</scope>
    <source>
        <strain evidence="3 4">BN140002</strain>
    </source>
</reference>